<dbReference type="AlphaFoldDB" id="A0A1H0BIB9"/>
<dbReference type="PANTHER" id="PTHR11236">
    <property type="entry name" value="AMINOBENZOATE/ANTHRANILATE SYNTHASE"/>
    <property type="match status" value="1"/>
</dbReference>
<protein>
    <submittedName>
        <fullName evidence="3">Anthranilate synthase component 1</fullName>
    </submittedName>
</protein>
<feature type="domain" description="Anthranilate synthase component I N-terminal" evidence="2">
    <location>
        <begin position="14"/>
        <end position="158"/>
    </location>
</feature>
<keyword evidence="4" id="KW-1185">Reference proteome</keyword>
<dbReference type="EMBL" id="FNIN01000002">
    <property type="protein sequence ID" value="SDN45404.1"/>
    <property type="molecule type" value="Genomic_DNA"/>
</dbReference>
<dbReference type="STRING" id="206665.SAMN04488516_102183"/>
<dbReference type="Pfam" id="PF00425">
    <property type="entry name" value="Chorismate_bind"/>
    <property type="match status" value="1"/>
</dbReference>
<dbReference type="Gene3D" id="3.60.120.10">
    <property type="entry name" value="Anthranilate synthase"/>
    <property type="match status" value="1"/>
</dbReference>
<evidence type="ECO:0000313" key="4">
    <source>
        <dbReference type="Proteomes" id="UP000199602"/>
    </source>
</evidence>
<dbReference type="PRINTS" id="PR00095">
    <property type="entry name" value="ANTSNTHASEI"/>
</dbReference>
<evidence type="ECO:0000313" key="3">
    <source>
        <dbReference type="EMBL" id="SDN45404.1"/>
    </source>
</evidence>
<name>A0A1H0BIB9_9BACT</name>
<sequence length="469" mass="52698">MIVLEQEAKILSADTQTPVSLFLDLIGKKPGILLESAEIDGRLGKYSLLAWDFILEARCVAGKLKLKIGDSSLKSFLDFQGESFLDGLQNLLDNLKIISPKNIFCPFLTRSLIGYLGYGLASHFEPKLTPFLPVEEAEACLVLPSKLLLFEHLYHRCIFISLSGHGDLPRPKRRREHPDIKVGKLKFLFSKQKFQEAVIKTKKLIQQGEAIQVVLSTRFEASFKGDEFTVYRRLRSINPSPYSFFMRFETETLLGCSPELMVKCEKNLLELRPIAGTRPRGKTEQEDIELSKELLSDPKERAEHVMLVDLGRNDLGKISAKGSVRVEKFMQVEKFSHVMHLTSYLRSTLKSGLKAIDVLKATFPAGTVSGAPKIRAMEIIAELEPHSRGPYAGAIGWLGLDKEWVSLDTGITIRTLWFRKGKVYGQAGAGIVFDSNPEKEWQECQNKAKAILKSLKIQGGTDDFVNRQL</sequence>
<dbReference type="OrthoDB" id="9803598at2"/>
<dbReference type="InterPro" id="IPR015890">
    <property type="entry name" value="Chorismate_C"/>
</dbReference>
<dbReference type="InterPro" id="IPR006805">
    <property type="entry name" value="Anth_synth_I_N"/>
</dbReference>
<feature type="domain" description="Chorismate-utilising enzyme C-terminal" evidence="1">
    <location>
        <begin position="191"/>
        <end position="447"/>
    </location>
</feature>
<gene>
    <name evidence="3" type="ORF">SAMN04488516_102183</name>
</gene>
<evidence type="ECO:0000259" key="2">
    <source>
        <dbReference type="Pfam" id="PF04715"/>
    </source>
</evidence>
<accession>A0A1H0BIB9</accession>
<organism evidence="3 4">
    <name type="scientific">Desulfonauticus submarinus</name>
    <dbReference type="NCBI Taxonomy" id="206665"/>
    <lineage>
        <taxon>Bacteria</taxon>
        <taxon>Pseudomonadati</taxon>
        <taxon>Thermodesulfobacteriota</taxon>
        <taxon>Desulfovibrionia</taxon>
        <taxon>Desulfovibrionales</taxon>
        <taxon>Desulfonauticaceae</taxon>
        <taxon>Desulfonauticus</taxon>
    </lineage>
</organism>
<dbReference type="SUPFAM" id="SSF56322">
    <property type="entry name" value="ADC synthase"/>
    <property type="match status" value="1"/>
</dbReference>
<evidence type="ECO:0000259" key="1">
    <source>
        <dbReference type="Pfam" id="PF00425"/>
    </source>
</evidence>
<dbReference type="Proteomes" id="UP000199602">
    <property type="component" value="Unassembled WGS sequence"/>
</dbReference>
<dbReference type="InterPro" id="IPR019999">
    <property type="entry name" value="Anth_synth_I-like"/>
</dbReference>
<dbReference type="GO" id="GO:0000162">
    <property type="term" value="P:L-tryptophan biosynthetic process"/>
    <property type="evidence" value="ECO:0007669"/>
    <property type="project" value="TreeGrafter"/>
</dbReference>
<dbReference type="RefSeq" id="WP_092063365.1">
    <property type="nucleotide sequence ID" value="NZ_FNIN01000002.1"/>
</dbReference>
<dbReference type="PANTHER" id="PTHR11236:SF9">
    <property type="entry name" value="ANTHRANILATE SYNTHASE COMPONENT 1"/>
    <property type="match status" value="1"/>
</dbReference>
<proteinExistence type="predicted"/>
<reference evidence="3 4" key="1">
    <citation type="submission" date="2016-10" db="EMBL/GenBank/DDBJ databases">
        <authorList>
            <person name="de Groot N.N."/>
        </authorList>
    </citation>
    <scope>NUCLEOTIDE SEQUENCE [LARGE SCALE GENOMIC DNA]</scope>
    <source>
        <strain evidence="3 4">DSM 15269</strain>
    </source>
</reference>
<dbReference type="Pfam" id="PF04715">
    <property type="entry name" value="Anth_synt_I_N"/>
    <property type="match status" value="1"/>
</dbReference>
<dbReference type="InterPro" id="IPR005801">
    <property type="entry name" value="ADC_synthase"/>
</dbReference>